<evidence type="ECO:0000313" key="1">
    <source>
        <dbReference type="EMBL" id="KAI0086784.1"/>
    </source>
</evidence>
<keyword evidence="2" id="KW-1185">Reference proteome</keyword>
<sequence>MDRGVLDWWKGVRDLFTAMVLVAKWSGTTSLHRLLPWCTHIDEETRAIIFTRRMLSLRPIVGFRRGPYLTTLSAMLVSRARRSNNSEDIDRAISAAREAVPMILDDISRNAQLYYDLGLECLARYQHSGQADDLHTCISFYTKALLLCSLQGSIHADISVALVAALHMRISCSDELEDFDGYLDQVQLSLAETRNQKTILSVLAAFLLWRFEKAGDVEDLTMSLMYAQASISLSELSHSRPSLPVDLGETSQSSDPPSELDGPQRLGIMASALLAKFTQFGDVQDLHQSVAFSKDALESCPPILPIRSHLLNVHASSLISRFIQTGHESDLLAGIAFGNEALALHPCGHPRRSQTLVALASAHSARYQLTGDFADIESSINFIREAIELSPHQSIIYPIALMTLAANLQSRLRQEDIEESMNLGQMALSLYPSGSTRRPDALWCLTTSLLLRASTPAGQKDDFALAEQYISEALSCAHPTAPIRIRLVIMLTILACYKTESQTPRVLQRHWNILDHCPPGHLLRPVLLLTIASYYNARHAKTKALSDVNAWIGYTQASLDSYPPDSPSRFSLVQSLIEAEGVLLDKAGSLGNIVQLTKLESRAMSFCPPARHDAARLMITPILARFLFHNYLQTRNAEERDKAFDYYREAMDLCSQDTSHQLQVTIMSSLATVLDERFKDTSSMDELQKSIELRHRALSIYQQGGIEILKHVELLPGLSWGLEQRYLRTGSLSDLEEAIQLGHELLTYSRSGSLVRFSPEQHRDILSGLARLSLLYWQQSSTAEHLERSISYQCEALQVFKSSNNPNNHSTHLKILSQLGISLFRRYGVTNSPDDLNSSIAHFYEFLMLSAHTPPTLYPVSTILSGFASLFTFRRWTQESLRLPISNEVPIVLSELASALLVRHWTQGPRPDDESESILCSDHALRMCVPGLPGRGLVLRNIAQIQVRRFEHSDRREDLDSAIDLFRDTLNEAQGSAGGPIDHNSRTELASALSLRFQCRGDLDDLEESIRLGYSTLSICSTGGVLRETTLGVLAISLAFRFINSRQNEDWTQAVAFLREALTLCPPQSPRNLTNVTSLSALLCWRMMVLKEDNTDLEEECLHHAETAVEICSTGHPNRPFVLHNLARAYQCRFARASNVGDSDRAIEYFRLSLAIVPDYSVTHLSLANDLVEALLMRYHKMQRLGLEDSQKALEESIELGHRQLSMYMHDQKHPERLRLLCNLASSMGLRSEKTHSLEDTELSITYAKDSAPSEGGSNLRNQLQAAIFWARNAHATHHDSALDAFRTCLELTARTFTVTPTVDMQHDVVHSLASLALDAVSCAIDRGELTLAIEMLEEGRTLLWSQMRRWRSPLDDLKADDHRALRDKFFAISRALEMLSTSSNPFSHVLSKEGVSDPYGRMLERKRELLREHNDVIDQLRQLPGLSEFLRLPSWHRLKCVADEGPVVIDHHQPQLKDEFYERSIEMSKELVEARSSYGPGSKAYNKSLCRVLEDLWELVVGPVVETLEEMDIKEGSRIWWCPTSVISSLPLHAARKNIASKSKPKWRYLCDLYVSSYIPTLSSLIEARATALSPMHQPNVLGIALSDDSLKAAKDEIAVLEANFSQSSQLTLVVGEDCKREVVVANLQKSQWTHFICHGVLEPGHPFDSSFKLWGDERLTLLEIIKAGLHDAELAVLSACHTAEQTQNSAPEEVLHLAAAMHFAGFRSVVGTMWAVKDEDGPVFAKHFYEKMLATTSTSLEQTTFRNAARGWRSATVEMRKRRVDLERWVNFVHIGA</sequence>
<accession>A0ACB8TY95</accession>
<name>A0ACB8TY95_9APHY</name>
<comment type="caution">
    <text evidence="1">The sequence shown here is derived from an EMBL/GenBank/DDBJ whole genome shotgun (WGS) entry which is preliminary data.</text>
</comment>
<reference evidence="1" key="1">
    <citation type="journal article" date="2021" name="Environ. Microbiol.">
        <title>Gene family expansions and transcriptome signatures uncover fungal adaptations to wood decay.</title>
        <authorList>
            <person name="Hage H."/>
            <person name="Miyauchi S."/>
            <person name="Viragh M."/>
            <person name="Drula E."/>
            <person name="Min B."/>
            <person name="Chaduli D."/>
            <person name="Navarro D."/>
            <person name="Favel A."/>
            <person name="Norest M."/>
            <person name="Lesage-Meessen L."/>
            <person name="Balint B."/>
            <person name="Merenyi Z."/>
            <person name="de Eugenio L."/>
            <person name="Morin E."/>
            <person name="Martinez A.T."/>
            <person name="Baldrian P."/>
            <person name="Stursova M."/>
            <person name="Martinez M.J."/>
            <person name="Novotny C."/>
            <person name="Magnuson J.K."/>
            <person name="Spatafora J.W."/>
            <person name="Maurice S."/>
            <person name="Pangilinan J."/>
            <person name="Andreopoulos W."/>
            <person name="LaButti K."/>
            <person name="Hundley H."/>
            <person name="Na H."/>
            <person name="Kuo A."/>
            <person name="Barry K."/>
            <person name="Lipzen A."/>
            <person name="Henrissat B."/>
            <person name="Riley R."/>
            <person name="Ahrendt S."/>
            <person name="Nagy L.G."/>
            <person name="Grigoriev I.V."/>
            <person name="Martin F."/>
            <person name="Rosso M.N."/>
        </authorList>
    </citation>
    <scope>NUCLEOTIDE SEQUENCE</scope>
    <source>
        <strain evidence="1">CBS 384.51</strain>
    </source>
</reference>
<dbReference type="EMBL" id="MU274921">
    <property type="protein sequence ID" value="KAI0086784.1"/>
    <property type="molecule type" value="Genomic_DNA"/>
</dbReference>
<organism evidence="1 2">
    <name type="scientific">Irpex rosettiformis</name>
    <dbReference type="NCBI Taxonomy" id="378272"/>
    <lineage>
        <taxon>Eukaryota</taxon>
        <taxon>Fungi</taxon>
        <taxon>Dikarya</taxon>
        <taxon>Basidiomycota</taxon>
        <taxon>Agaricomycotina</taxon>
        <taxon>Agaricomycetes</taxon>
        <taxon>Polyporales</taxon>
        <taxon>Irpicaceae</taxon>
        <taxon>Irpex</taxon>
    </lineage>
</organism>
<evidence type="ECO:0000313" key="2">
    <source>
        <dbReference type="Proteomes" id="UP001055072"/>
    </source>
</evidence>
<gene>
    <name evidence="1" type="ORF">BDY19DRAFT_907968</name>
</gene>
<protein>
    <submittedName>
        <fullName evidence="1">CHAT domain-containing protein</fullName>
    </submittedName>
</protein>
<dbReference type="Proteomes" id="UP001055072">
    <property type="component" value="Unassembled WGS sequence"/>
</dbReference>
<proteinExistence type="predicted"/>